<reference evidence="2 3" key="1">
    <citation type="submission" date="2023-07" db="EMBL/GenBank/DDBJ databases">
        <title>Genomic Encyclopedia of Type Strains, Phase IV (KMG-IV): sequencing the most valuable type-strain genomes for metagenomic binning, comparative biology and taxonomic classification.</title>
        <authorList>
            <person name="Goeker M."/>
        </authorList>
    </citation>
    <scope>NUCLEOTIDE SEQUENCE [LARGE SCALE GENOMIC DNA]</scope>
    <source>
        <strain evidence="2 3">DSM 18695</strain>
    </source>
</reference>
<keyword evidence="1" id="KW-1133">Transmembrane helix</keyword>
<sequence>MSAATWAILLIAGLAAVGVAVGAIVSTIFKGGKAGLVGLGALFGLVGAAGGWWMNQHDMQPRLAFEAAARAADASPDVAALKRYYPTDYTNMQRALAAAAGDRSGAAGAQYLIRLHIRDVMTRQVKLGGDKELVALMTLTRDEATALSAKSPGYCLAYFAGGRLNFDPAKVLPSALVQRDAAVAATLFQQTATNPQKDAAGAHADEFTWASRGRAWDEDNARKGVAARALSQFPAADQAQLALLAKRRVNLDGQTALQTKLCKYKIALLDEALKLQPAQAAMVYRLNQGT</sequence>
<feature type="transmembrane region" description="Helical" evidence="1">
    <location>
        <begin position="36"/>
        <end position="54"/>
    </location>
</feature>
<comment type="caution">
    <text evidence="2">The sequence shown here is derived from an EMBL/GenBank/DDBJ whole genome shotgun (WGS) entry which is preliminary data.</text>
</comment>
<dbReference type="EMBL" id="JAUSVS010000001">
    <property type="protein sequence ID" value="MDQ0462347.1"/>
    <property type="molecule type" value="Genomic_DNA"/>
</dbReference>
<keyword evidence="1" id="KW-0812">Transmembrane</keyword>
<feature type="transmembrane region" description="Helical" evidence="1">
    <location>
        <begin position="6"/>
        <end position="29"/>
    </location>
</feature>
<evidence type="ECO:0000313" key="3">
    <source>
        <dbReference type="Proteomes" id="UP001228905"/>
    </source>
</evidence>
<protein>
    <submittedName>
        <fullName evidence="2">Uncharacterized protein</fullName>
    </submittedName>
</protein>
<dbReference type="RefSeq" id="WP_307344582.1">
    <property type="nucleotide sequence ID" value="NZ_JAUSVS010000001.1"/>
</dbReference>
<accession>A0ABU0IN19</accession>
<proteinExistence type="predicted"/>
<organism evidence="2 3">
    <name type="scientific">Caulobacter ginsengisoli</name>
    <dbReference type="NCBI Taxonomy" id="400775"/>
    <lineage>
        <taxon>Bacteria</taxon>
        <taxon>Pseudomonadati</taxon>
        <taxon>Pseudomonadota</taxon>
        <taxon>Alphaproteobacteria</taxon>
        <taxon>Caulobacterales</taxon>
        <taxon>Caulobacteraceae</taxon>
        <taxon>Caulobacter</taxon>
    </lineage>
</organism>
<evidence type="ECO:0000256" key="1">
    <source>
        <dbReference type="SAM" id="Phobius"/>
    </source>
</evidence>
<name>A0ABU0IN19_9CAUL</name>
<dbReference type="Proteomes" id="UP001228905">
    <property type="component" value="Unassembled WGS sequence"/>
</dbReference>
<evidence type="ECO:0000313" key="2">
    <source>
        <dbReference type="EMBL" id="MDQ0462347.1"/>
    </source>
</evidence>
<keyword evidence="3" id="KW-1185">Reference proteome</keyword>
<gene>
    <name evidence="2" type="ORF">QO010_000095</name>
</gene>
<keyword evidence="1" id="KW-0472">Membrane</keyword>